<feature type="region of interest" description="Disordered" evidence="1">
    <location>
        <begin position="19"/>
        <end position="111"/>
    </location>
</feature>
<feature type="compositionally biased region" description="Low complexity" evidence="1">
    <location>
        <begin position="41"/>
        <end position="77"/>
    </location>
</feature>
<protein>
    <recommendedName>
        <fullName evidence="5">Secreted protein</fullName>
    </recommendedName>
</protein>
<keyword evidence="2" id="KW-0732">Signal</keyword>
<organism evidence="3 4">
    <name type="scientific">Streptomyces pharetrae CZA14</name>
    <dbReference type="NCBI Taxonomy" id="1144883"/>
    <lineage>
        <taxon>Bacteria</taxon>
        <taxon>Bacillati</taxon>
        <taxon>Actinomycetota</taxon>
        <taxon>Actinomycetes</taxon>
        <taxon>Kitasatosporales</taxon>
        <taxon>Streptomycetaceae</taxon>
        <taxon>Streptomyces</taxon>
    </lineage>
</organism>
<evidence type="ECO:0000256" key="1">
    <source>
        <dbReference type="SAM" id="MobiDB-lite"/>
    </source>
</evidence>
<reference evidence="3 4" key="1">
    <citation type="submission" date="2016-12" db="EMBL/GenBank/DDBJ databases">
        <title>Genome Mining:The Detection of Biosynthetic Gene Clusters to Aid in the Expression of Curamycin A produced by Streptomyces sp. strain CZA14.</title>
        <authorList>
            <person name="Durrell K.A."/>
            <person name="Kirby B.M."/>
            <person name="Khan W."/>
            <person name="Mthethwa T."/>
            <person name="Le Roes-Hill M."/>
        </authorList>
    </citation>
    <scope>NUCLEOTIDE SEQUENCE [LARGE SCALE GENOMIC DNA]</scope>
    <source>
        <strain evidence="3 4">CZA14</strain>
    </source>
</reference>
<evidence type="ECO:0000313" key="3">
    <source>
        <dbReference type="EMBL" id="OSZ57315.1"/>
    </source>
</evidence>
<feature type="signal peptide" evidence="2">
    <location>
        <begin position="1"/>
        <end position="27"/>
    </location>
</feature>
<evidence type="ECO:0008006" key="5">
    <source>
        <dbReference type="Google" id="ProtNLM"/>
    </source>
</evidence>
<feature type="chain" id="PRO_5045343355" description="Secreted protein" evidence="2">
    <location>
        <begin position="28"/>
        <end position="165"/>
    </location>
</feature>
<accession>A0ABX3YBR8</accession>
<gene>
    <name evidence="3" type="ORF">OQI_28025</name>
</gene>
<name>A0ABX3YBR8_9ACTN</name>
<evidence type="ECO:0000313" key="4">
    <source>
        <dbReference type="Proteomes" id="UP000194266"/>
    </source>
</evidence>
<dbReference type="EMBL" id="MRYD01000202">
    <property type="protein sequence ID" value="OSZ57315.1"/>
    <property type="molecule type" value="Genomic_DNA"/>
</dbReference>
<feature type="compositionally biased region" description="Polar residues" evidence="1">
    <location>
        <begin position="78"/>
        <end position="111"/>
    </location>
</feature>
<feature type="compositionally biased region" description="Low complexity" evidence="1">
    <location>
        <begin position="19"/>
        <end position="31"/>
    </location>
</feature>
<evidence type="ECO:0000256" key="2">
    <source>
        <dbReference type="SAM" id="SignalP"/>
    </source>
</evidence>
<keyword evidence="4" id="KW-1185">Reference proteome</keyword>
<sequence>MRKLQQVALVVAAAGGLSAVGAGPSSAATPAHNGGAPAPVSQSDAKAASATSAQATTQTYGSLAPRQAAPQQPAPQRGTQVAPQINPQLNPQVSPQITPQAPQSQQGGTVHQNNLFRPYQECSPQTLLDANVPVALLAAAQTRGVDCTQANSQANSLASATAMRQ</sequence>
<proteinExistence type="predicted"/>
<dbReference type="RefSeq" id="WP_086172058.1">
    <property type="nucleotide sequence ID" value="NZ_MRYD01000202.1"/>
</dbReference>
<comment type="caution">
    <text evidence="3">The sequence shown here is derived from an EMBL/GenBank/DDBJ whole genome shotgun (WGS) entry which is preliminary data.</text>
</comment>
<dbReference type="Proteomes" id="UP000194266">
    <property type="component" value="Unassembled WGS sequence"/>
</dbReference>